<dbReference type="EMBL" id="LXQA010429147">
    <property type="protein sequence ID" value="MCI51260.1"/>
    <property type="molecule type" value="Genomic_DNA"/>
</dbReference>
<feature type="region of interest" description="Disordered" evidence="1">
    <location>
        <begin position="1"/>
        <end position="61"/>
    </location>
</feature>
<feature type="non-terminal residue" evidence="2">
    <location>
        <position position="1"/>
    </location>
</feature>
<evidence type="ECO:0000313" key="2">
    <source>
        <dbReference type="EMBL" id="MCI51260.1"/>
    </source>
</evidence>
<name>A0A392STL0_9FABA</name>
<comment type="caution">
    <text evidence="2">The sequence shown here is derived from an EMBL/GenBank/DDBJ whole genome shotgun (WGS) entry which is preliminary data.</text>
</comment>
<reference evidence="2 3" key="1">
    <citation type="journal article" date="2018" name="Front. Plant Sci.">
        <title>Red Clover (Trifolium pratense) and Zigzag Clover (T. medium) - A Picture of Genomic Similarities and Differences.</title>
        <authorList>
            <person name="Dluhosova J."/>
            <person name="Istvanek J."/>
            <person name="Nedelnik J."/>
            <person name="Repkova J."/>
        </authorList>
    </citation>
    <scope>NUCLEOTIDE SEQUENCE [LARGE SCALE GENOMIC DNA]</scope>
    <source>
        <strain evidence="3">cv. 10/8</strain>
        <tissue evidence="2">Leaf</tissue>
    </source>
</reference>
<dbReference type="Proteomes" id="UP000265520">
    <property type="component" value="Unassembled WGS sequence"/>
</dbReference>
<sequence>QEKASEDKAKVVEATESEEKMATKKSKGKSSKKPRSERKKAPRVLRRLENQDDEDTDEGPW</sequence>
<accession>A0A392STL0</accession>
<organism evidence="2 3">
    <name type="scientific">Trifolium medium</name>
    <dbReference type="NCBI Taxonomy" id="97028"/>
    <lineage>
        <taxon>Eukaryota</taxon>
        <taxon>Viridiplantae</taxon>
        <taxon>Streptophyta</taxon>
        <taxon>Embryophyta</taxon>
        <taxon>Tracheophyta</taxon>
        <taxon>Spermatophyta</taxon>
        <taxon>Magnoliopsida</taxon>
        <taxon>eudicotyledons</taxon>
        <taxon>Gunneridae</taxon>
        <taxon>Pentapetalae</taxon>
        <taxon>rosids</taxon>
        <taxon>fabids</taxon>
        <taxon>Fabales</taxon>
        <taxon>Fabaceae</taxon>
        <taxon>Papilionoideae</taxon>
        <taxon>50 kb inversion clade</taxon>
        <taxon>NPAAA clade</taxon>
        <taxon>Hologalegina</taxon>
        <taxon>IRL clade</taxon>
        <taxon>Trifolieae</taxon>
        <taxon>Trifolium</taxon>
    </lineage>
</organism>
<feature type="compositionally biased region" description="Basic residues" evidence="1">
    <location>
        <begin position="23"/>
        <end position="45"/>
    </location>
</feature>
<protein>
    <submittedName>
        <fullName evidence="2">Uncharacterized protein</fullName>
    </submittedName>
</protein>
<dbReference type="AlphaFoldDB" id="A0A392STL0"/>
<proteinExistence type="predicted"/>
<keyword evidence="3" id="KW-1185">Reference proteome</keyword>
<feature type="compositionally biased region" description="Acidic residues" evidence="1">
    <location>
        <begin position="51"/>
        <end position="61"/>
    </location>
</feature>
<evidence type="ECO:0000256" key="1">
    <source>
        <dbReference type="SAM" id="MobiDB-lite"/>
    </source>
</evidence>
<feature type="compositionally biased region" description="Basic and acidic residues" evidence="1">
    <location>
        <begin position="1"/>
        <end position="22"/>
    </location>
</feature>
<evidence type="ECO:0000313" key="3">
    <source>
        <dbReference type="Proteomes" id="UP000265520"/>
    </source>
</evidence>